<dbReference type="EMBL" id="BAJS01000001">
    <property type="protein sequence ID" value="GAK34932.1"/>
    <property type="molecule type" value="Genomic_DNA"/>
</dbReference>
<keyword evidence="1" id="KW-0472">Membrane</keyword>
<accession>A0A069CXG2</accession>
<organism evidence="2 3">
    <name type="scientific">Bacteroides graminisolvens DSM 19988 = JCM 15093</name>
    <dbReference type="NCBI Taxonomy" id="1121097"/>
    <lineage>
        <taxon>Bacteria</taxon>
        <taxon>Pseudomonadati</taxon>
        <taxon>Bacteroidota</taxon>
        <taxon>Bacteroidia</taxon>
        <taxon>Bacteroidales</taxon>
        <taxon>Bacteroidaceae</taxon>
        <taxon>Bacteroides</taxon>
    </lineage>
</organism>
<dbReference type="Proteomes" id="UP000027601">
    <property type="component" value="Unassembled WGS sequence"/>
</dbReference>
<dbReference type="STRING" id="1121097.GCA_000428125_00517"/>
<keyword evidence="1" id="KW-0812">Transmembrane</keyword>
<feature type="transmembrane region" description="Helical" evidence="1">
    <location>
        <begin position="105"/>
        <end position="123"/>
    </location>
</feature>
<reference evidence="2 3" key="1">
    <citation type="journal article" date="2015" name="Microbes Environ.">
        <title>Distribution and evolution of nitrogen fixation genes in the phylum bacteroidetes.</title>
        <authorList>
            <person name="Inoue J."/>
            <person name="Oshima K."/>
            <person name="Suda W."/>
            <person name="Sakamoto M."/>
            <person name="Iino T."/>
            <person name="Noda S."/>
            <person name="Hongoh Y."/>
            <person name="Hattori M."/>
            <person name="Ohkuma M."/>
        </authorList>
    </citation>
    <scope>NUCLEOTIDE SEQUENCE [LARGE SCALE GENOMIC DNA]</scope>
    <source>
        <strain evidence="2 3">JCM 15093</strain>
    </source>
</reference>
<gene>
    <name evidence="2" type="ORF">JCM15093_4</name>
</gene>
<protein>
    <recommendedName>
        <fullName evidence="4">Transmembrane protein</fullName>
    </recommendedName>
</protein>
<evidence type="ECO:0000313" key="2">
    <source>
        <dbReference type="EMBL" id="GAK34932.1"/>
    </source>
</evidence>
<keyword evidence="3" id="KW-1185">Reference proteome</keyword>
<keyword evidence="1" id="KW-1133">Transmembrane helix</keyword>
<feature type="transmembrane region" description="Helical" evidence="1">
    <location>
        <begin position="12"/>
        <end position="33"/>
    </location>
</feature>
<evidence type="ECO:0008006" key="4">
    <source>
        <dbReference type="Google" id="ProtNLM"/>
    </source>
</evidence>
<dbReference type="OrthoDB" id="1049089at2"/>
<dbReference type="AlphaFoldDB" id="A0A069CXG2"/>
<evidence type="ECO:0000256" key="1">
    <source>
        <dbReference type="SAM" id="Phobius"/>
    </source>
</evidence>
<feature type="transmembrane region" description="Helical" evidence="1">
    <location>
        <begin position="45"/>
        <end position="63"/>
    </location>
</feature>
<comment type="caution">
    <text evidence="2">The sequence shown here is derived from an EMBL/GenBank/DDBJ whole genome shotgun (WGS) entry which is preliminary data.</text>
</comment>
<dbReference type="eggNOG" id="ENOG5033XBP">
    <property type="taxonomic scope" value="Bacteria"/>
</dbReference>
<sequence>MKAMLPLFCRPLGYVILLVSLFLPFMMVMQGAITDSNLLFYKECIKLLMMVGALMILMALTKNESEETEAIRIKAMRNAVFITIAVIFGTMLYRVSKGDLVTVDTSSFLSFLIIHVICLEFGLKKAAVDRFFKR</sequence>
<evidence type="ECO:0000313" key="3">
    <source>
        <dbReference type="Proteomes" id="UP000027601"/>
    </source>
</evidence>
<name>A0A069CXG2_9BACE</name>
<dbReference type="RefSeq" id="WP_024995239.1">
    <property type="nucleotide sequence ID" value="NZ_ATZI01000001.1"/>
</dbReference>
<proteinExistence type="predicted"/>
<feature type="transmembrane region" description="Helical" evidence="1">
    <location>
        <begin position="75"/>
        <end position="93"/>
    </location>
</feature>